<dbReference type="PANTHER" id="PTHR38474">
    <property type="entry name" value="SLR0299 PROTEIN"/>
    <property type="match status" value="1"/>
</dbReference>
<evidence type="ECO:0000256" key="7">
    <source>
        <dbReference type="RuleBase" id="RU000503"/>
    </source>
</evidence>
<comment type="catalytic activity">
    <reaction evidence="7">
        <text>chloramphenicol + acetyl-CoA = chloramphenicol 3-acetate + CoA</text>
        <dbReference type="Rhea" id="RHEA:18421"/>
        <dbReference type="ChEBI" id="CHEBI:16730"/>
        <dbReference type="ChEBI" id="CHEBI:17698"/>
        <dbReference type="ChEBI" id="CHEBI:57287"/>
        <dbReference type="ChEBI" id="CHEBI:57288"/>
        <dbReference type="EC" id="2.3.1.28"/>
    </reaction>
</comment>
<dbReference type="GO" id="GO:0046677">
    <property type="term" value="P:response to antibiotic"/>
    <property type="evidence" value="ECO:0007669"/>
    <property type="project" value="UniProtKB-KW"/>
</dbReference>
<dbReference type="InterPro" id="IPR023213">
    <property type="entry name" value="CAT-like_dom_sf"/>
</dbReference>
<evidence type="ECO:0000256" key="1">
    <source>
        <dbReference type="ARBA" id="ARBA00002150"/>
    </source>
</evidence>
<evidence type="ECO:0000256" key="6">
    <source>
        <dbReference type="PIRSR" id="PIRSR000440-1"/>
    </source>
</evidence>
<gene>
    <name evidence="9" type="ORF">A3Q29_07845</name>
</gene>
<dbReference type="PIRSF" id="PIRSF000440">
    <property type="entry name" value="CAT"/>
    <property type="match status" value="1"/>
</dbReference>
<dbReference type="Gene3D" id="3.30.559.10">
    <property type="entry name" value="Chloramphenicol acetyltransferase-like domain"/>
    <property type="match status" value="1"/>
</dbReference>
<dbReference type="Pfam" id="PF00302">
    <property type="entry name" value="CAT"/>
    <property type="match status" value="1"/>
</dbReference>
<accession>A0A1S1HLZ7</accession>
<dbReference type="EMBL" id="LVIE01000190">
    <property type="protein sequence ID" value="OHT23314.1"/>
    <property type="molecule type" value="Genomic_DNA"/>
</dbReference>
<evidence type="ECO:0000256" key="2">
    <source>
        <dbReference type="ARBA" id="ARBA00010571"/>
    </source>
</evidence>
<dbReference type="SMART" id="SM01059">
    <property type="entry name" value="CAT"/>
    <property type="match status" value="1"/>
</dbReference>
<protein>
    <recommendedName>
        <fullName evidence="7">Chloramphenicol acetyltransferase</fullName>
        <ecNumber evidence="7">2.3.1.28</ecNumber>
    </recommendedName>
</protein>
<dbReference type="PANTHER" id="PTHR38474:SF2">
    <property type="entry name" value="CHLORAMPHENICOL ACETYLTRANSFERASE"/>
    <property type="match status" value="1"/>
</dbReference>
<dbReference type="AlphaFoldDB" id="A0A1S1HLZ7"/>
<evidence type="ECO:0000256" key="5">
    <source>
        <dbReference type="ARBA" id="ARBA00023315"/>
    </source>
</evidence>
<dbReference type="InterPro" id="IPR001707">
    <property type="entry name" value="Cmp_AcTrfase"/>
</dbReference>
<comment type="similarity">
    <text evidence="2 8">Belongs to the chloramphenicol acetyltransferase family.</text>
</comment>
<dbReference type="SUPFAM" id="SSF52777">
    <property type="entry name" value="CoA-dependent acyltransferases"/>
    <property type="match status" value="1"/>
</dbReference>
<evidence type="ECO:0000313" key="9">
    <source>
        <dbReference type="EMBL" id="OHT23314.1"/>
    </source>
</evidence>
<organism evidence="9 10">
    <name type="scientific">Providencia stuartii</name>
    <dbReference type="NCBI Taxonomy" id="588"/>
    <lineage>
        <taxon>Bacteria</taxon>
        <taxon>Pseudomonadati</taxon>
        <taxon>Pseudomonadota</taxon>
        <taxon>Gammaproteobacteria</taxon>
        <taxon>Enterobacterales</taxon>
        <taxon>Morganellaceae</taxon>
        <taxon>Providencia</taxon>
    </lineage>
</organism>
<comment type="function">
    <text evidence="1 7">This enzyme is an effector of chloramphenicol resistance in bacteria.</text>
</comment>
<keyword evidence="4 7" id="KW-0046">Antibiotic resistance</keyword>
<proteinExistence type="inferred from homology"/>
<dbReference type="EC" id="2.3.1.28" evidence="7"/>
<dbReference type="NCBIfam" id="NF000491">
    <property type="entry name" value="chloram_CatA"/>
    <property type="match status" value="1"/>
</dbReference>
<evidence type="ECO:0000256" key="3">
    <source>
        <dbReference type="ARBA" id="ARBA00022679"/>
    </source>
</evidence>
<keyword evidence="5 7" id="KW-0012">Acyltransferase</keyword>
<name>A0A1S1HLZ7_PROST</name>
<sequence length="213" mass="25193">MHYTKVNIEQWNRKQHFLFYRQTVPCGFSLTTQLDITALQTELRNKGHKLYPAMIHLIAQVVNQYPESRMAIKDNELILWDQVNPAYTVFHPETETFSQLWTEYDSDWSAFLANYQYDQRLYKDNIDLMAKPNLPENHFCISMIPWVSFDGFNLNVANFTDYFPPIFTLGKYYQSSEKCLLPLSIQVHHATIDGFHMARIVNQLQIRCDNFHA</sequence>
<reference evidence="9 10" key="1">
    <citation type="submission" date="2016-03" db="EMBL/GenBank/DDBJ databases">
        <title>Genome sequence of Providencia stuartii strain, isolated from the salivary glands of larval Lucilia sericata.</title>
        <authorList>
            <person name="Yuan Y."/>
            <person name="Zhang Y."/>
            <person name="Fu S."/>
            <person name="Crippen T.L."/>
            <person name="Visi D."/>
            <person name="Benbow M.E."/>
            <person name="Allen M."/>
            <person name="Tomberlin J.K."/>
            <person name="Sze S.-H."/>
            <person name="Tarone A.M."/>
        </authorList>
    </citation>
    <scope>NUCLEOTIDE SEQUENCE [LARGE SCALE GENOMIC DNA]</scope>
    <source>
        <strain evidence="9 10">Crippen</strain>
    </source>
</reference>
<dbReference type="Proteomes" id="UP000179588">
    <property type="component" value="Unassembled WGS sequence"/>
</dbReference>
<evidence type="ECO:0000256" key="8">
    <source>
        <dbReference type="RuleBase" id="RU004156"/>
    </source>
</evidence>
<evidence type="ECO:0000313" key="10">
    <source>
        <dbReference type="Proteomes" id="UP000179588"/>
    </source>
</evidence>
<dbReference type="InterPro" id="IPR018372">
    <property type="entry name" value="Chloramphenicol_AcTrfase_AS"/>
</dbReference>
<dbReference type="PROSITE" id="PS00100">
    <property type="entry name" value="CAT"/>
    <property type="match status" value="1"/>
</dbReference>
<dbReference type="RefSeq" id="WP_070929284.1">
    <property type="nucleotide sequence ID" value="NZ_VAUE01000090.1"/>
</dbReference>
<keyword evidence="3 7" id="KW-0808">Transferase</keyword>
<keyword evidence="10" id="KW-1185">Reference proteome</keyword>
<evidence type="ECO:0000256" key="4">
    <source>
        <dbReference type="ARBA" id="ARBA00023251"/>
    </source>
</evidence>
<dbReference type="OrthoDB" id="9801766at2"/>
<comment type="caution">
    <text evidence="9">The sequence shown here is derived from an EMBL/GenBank/DDBJ whole genome shotgun (WGS) entry which is preliminary data.</text>
</comment>
<feature type="active site" description="Proton acceptor" evidence="6">
    <location>
        <position position="189"/>
    </location>
</feature>
<dbReference type="GO" id="GO:0008811">
    <property type="term" value="F:chloramphenicol O-acetyltransferase activity"/>
    <property type="evidence" value="ECO:0007669"/>
    <property type="project" value="UniProtKB-EC"/>
</dbReference>